<feature type="domain" description="Serine hydrolase" evidence="2">
    <location>
        <begin position="14"/>
        <end position="242"/>
    </location>
</feature>
<dbReference type="eggNOG" id="KOG2551">
    <property type="taxonomic scope" value="Eukaryota"/>
</dbReference>
<dbReference type="InterPro" id="IPR005645">
    <property type="entry name" value="FSH-like_dom"/>
</dbReference>
<dbReference type="Gene3D" id="3.40.50.1820">
    <property type="entry name" value="alpha/beta hydrolase"/>
    <property type="match status" value="1"/>
</dbReference>
<keyword evidence="4" id="KW-1185">Reference proteome</keyword>
<dbReference type="SUPFAM" id="SSF53474">
    <property type="entry name" value="alpha/beta-Hydrolases"/>
    <property type="match status" value="1"/>
</dbReference>
<dbReference type="GO" id="GO:0005634">
    <property type="term" value="C:nucleus"/>
    <property type="evidence" value="ECO:0007669"/>
    <property type="project" value="TreeGrafter"/>
</dbReference>
<dbReference type="KEGG" id="bpg:Bathy01g01200"/>
<sequence>MKKQHASSSSQSSQKVCLCFHGFSQNGLVFRQRTGSIRTKTLKREYEFVFLDAPHRVDGVFDVDDVNDEKNIEKRENEETMRSWWLAGENVSSGATKAKDGSWIRPAKSTKIVRLEETVALIENALKEHEGRVRALVGFSQGATLIGILKRVKPELFENVRRVVSVAGFDPLDARFYEKDGFDENLSVIDVPSMHVHGKNDALVTRDRSDRLRDKFYNKEKSVVFEHEGGHGVPTSREFREAFEKFLLIPDGEGKDE</sequence>
<keyword evidence="1" id="KW-0378">Hydrolase</keyword>
<proteinExistence type="predicted"/>
<dbReference type="GeneID" id="19017856"/>
<dbReference type="RefSeq" id="XP_007515444.1">
    <property type="nucleotide sequence ID" value="XM_007515382.1"/>
</dbReference>
<accession>K8EYJ5</accession>
<dbReference type="PANTHER" id="PTHR48070:SF6">
    <property type="entry name" value="ESTERASE OVCA2"/>
    <property type="match status" value="1"/>
</dbReference>
<dbReference type="GO" id="GO:0005737">
    <property type="term" value="C:cytoplasm"/>
    <property type="evidence" value="ECO:0007669"/>
    <property type="project" value="TreeGrafter"/>
</dbReference>
<evidence type="ECO:0000259" key="2">
    <source>
        <dbReference type="Pfam" id="PF03959"/>
    </source>
</evidence>
<dbReference type="GO" id="GO:0016787">
    <property type="term" value="F:hydrolase activity"/>
    <property type="evidence" value="ECO:0007669"/>
    <property type="project" value="UniProtKB-KW"/>
</dbReference>
<dbReference type="OrthoDB" id="414698at2759"/>
<name>K8EYJ5_9CHLO</name>
<dbReference type="Proteomes" id="UP000198341">
    <property type="component" value="Chromosome 1"/>
</dbReference>
<dbReference type="AlphaFoldDB" id="K8EYJ5"/>
<dbReference type="PANTHER" id="PTHR48070">
    <property type="entry name" value="ESTERASE OVCA2"/>
    <property type="match status" value="1"/>
</dbReference>
<dbReference type="InterPro" id="IPR029058">
    <property type="entry name" value="AB_hydrolase_fold"/>
</dbReference>
<organism evidence="3 4">
    <name type="scientific">Bathycoccus prasinos</name>
    <dbReference type="NCBI Taxonomy" id="41875"/>
    <lineage>
        <taxon>Eukaryota</taxon>
        <taxon>Viridiplantae</taxon>
        <taxon>Chlorophyta</taxon>
        <taxon>Mamiellophyceae</taxon>
        <taxon>Mamiellales</taxon>
        <taxon>Bathycoccaceae</taxon>
        <taxon>Bathycoccus</taxon>
    </lineage>
</organism>
<protein>
    <recommendedName>
        <fullName evidence="2">Serine hydrolase domain-containing protein</fullName>
    </recommendedName>
</protein>
<evidence type="ECO:0000256" key="1">
    <source>
        <dbReference type="ARBA" id="ARBA00022801"/>
    </source>
</evidence>
<dbReference type="Pfam" id="PF03959">
    <property type="entry name" value="FSH1"/>
    <property type="match status" value="1"/>
</dbReference>
<evidence type="ECO:0000313" key="4">
    <source>
        <dbReference type="Proteomes" id="UP000198341"/>
    </source>
</evidence>
<dbReference type="EMBL" id="FO082278">
    <property type="protein sequence ID" value="CCO14323.1"/>
    <property type="molecule type" value="Genomic_DNA"/>
</dbReference>
<gene>
    <name evidence="3" type="ORF">Bathy01g01200</name>
</gene>
<dbReference type="STRING" id="41875.K8EYJ5"/>
<dbReference type="InterPro" id="IPR050593">
    <property type="entry name" value="LovG"/>
</dbReference>
<evidence type="ECO:0000313" key="3">
    <source>
        <dbReference type="EMBL" id="CCO14323.1"/>
    </source>
</evidence>
<reference evidence="3 4" key="1">
    <citation type="submission" date="2011-10" db="EMBL/GenBank/DDBJ databases">
        <authorList>
            <person name="Genoscope - CEA"/>
        </authorList>
    </citation>
    <scope>NUCLEOTIDE SEQUENCE [LARGE SCALE GENOMIC DNA]</scope>
    <source>
        <strain evidence="3 4">RCC 1105</strain>
    </source>
</reference>